<dbReference type="PANTHER" id="PTHR12001">
    <property type="entry name" value="GERANYLGERANYL PYROPHOSPHATE SYNTHASE"/>
    <property type="match status" value="1"/>
</dbReference>
<dbReference type="Pfam" id="PF00348">
    <property type="entry name" value="polyprenyl_synt"/>
    <property type="match status" value="1"/>
</dbReference>
<keyword evidence="3 6" id="KW-0808">Transferase</keyword>
<evidence type="ECO:0000256" key="1">
    <source>
        <dbReference type="ARBA" id="ARBA00001946"/>
    </source>
</evidence>
<keyword evidence="8" id="KW-1185">Reference proteome</keyword>
<dbReference type="RefSeq" id="WP_344230394.1">
    <property type="nucleotide sequence ID" value="NZ_BAAARI010000017.1"/>
</dbReference>
<dbReference type="SFLD" id="SFLDS00005">
    <property type="entry name" value="Isoprenoid_Synthase_Type_I"/>
    <property type="match status" value="1"/>
</dbReference>
<keyword evidence="4" id="KW-0479">Metal-binding</keyword>
<reference evidence="7 8" key="1">
    <citation type="journal article" date="2019" name="Int. J. Syst. Evol. Microbiol.">
        <title>The Global Catalogue of Microorganisms (GCM) 10K type strain sequencing project: providing services to taxonomists for standard genome sequencing and annotation.</title>
        <authorList>
            <consortium name="The Broad Institute Genomics Platform"/>
            <consortium name="The Broad Institute Genome Sequencing Center for Infectious Disease"/>
            <person name="Wu L."/>
            <person name="Ma J."/>
        </authorList>
    </citation>
    <scope>NUCLEOTIDE SEQUENCE [LARGE SCALE GENOMIC DNA]</scope>
    <source>
        <strain evidence="7 8">JCM 16365</strain>
    </source>
</reference>
<dbReference type="EMBL" id="BAAARI010000017">
    <property type="protein sequence ID" value="GAA2586825.1"/>
    <property type="molecule type" value="Genomic_DNA"/>
</dbReference>
<dbReference type="InterPro" id="IPR000092">
    <property type="entry name" value="Polyprenyl_synt"/>
</dbReference>
<evidence type="ECO:0000256" key="4">
    <source>
        <dbReference type="ARBA" id="ARBA00022723"/>
    </source>
</evidence>
<evidence type="ECO:0000313" key="8">
    <source>
        <dbReference type="Proteomes" id="UP001500274"/>
    </source>
</evidence>
<sequence length="352" mass="35984">MISWLSVDNRAGIDAAVDAALARIRRRATDGADAYAALTAAVTRAATGGKRFRPANVVGAYVAFDGADEALPAVYEVAAAFELLHAAFVVHDDVIDHDVQRRGVLNISGEFRTRATAAGASRSGANDLGDAAAILGGDLLLYEATRILALVDVPAATRTALVELFDDAVSVSAAGELADVENALGLHAAEGASVLTTAHDKTAVYSFDAPLRAGALLAGASEPELEALRRAGGALGLAFQLVDDLIGAFGTADQAGRDAGSDLREAKRTPLVVLAQQGAGRDAVAEALAVAHTGPVAVLAAQRALDATGARERLAVLIDDTLRSARADAATLSPAAVALVDELATRIAERMP</sequence>
<dbReference type="PROSITE" id="PS00444">
    <property type="entry name" value="POLYPRENYL_SYNTHASE_2"/>
    <property type="match status" value="1"/>
</dbReference>
<organism evidence="7 8">
    <name type="scientific">Microbacterium binotii</name>
    <dbReference type="NCBI Taxonomy" id="462710"/>
    <lineage>
        <taxon>Bacteria</taxon>
        <taxon>Bacillati</taxon>
        <taxon>Actinomycetota</taxon>
        <taxon>Actinomycetes</taxon>
        <taxon>Micrococcales</taxon>
        <taxon>Microbacteriaceae</taxon>
        <taxon>Microbacterium</taxon>
    </lineage>
</organism>
<protein>
    <submittedName>
        <fullName evidence="7">Polyprenyl synthetase family protein</fullName>
    </submittedName>
</protein>
<dbReference type="InterPro" id="IPR008949">
    <property type="entry name" value="Isoprenoid_synthase_dom_sf"/>
</dbReference>
<evidence type="ECO:0000256" key="5">
    <source>
        <dbReference type="ARBA" id="ARBA00022842"/>
    </source>
</evidence>
<dbReference type="Gene3D" id="1.10.600.10">
    <property type="entry name" value="Farnesyl Diphosphate Synthase"/>
    <property type="match status" value="1"/>
</dbReference>
<dbReference type="SUPFAM" id="SSF48576">
    <property type="entry name" value="Terpenoid synthases"/>
    <property type="match status" value="1"/>
</dbReference>
<dbReference type="Proteomes" id="UP001500274">
    <property type="component" value="Unassembled WGS sequence"/>
</dbReference>
<evidence type="ECO:0000256" key="3">
    <source>
        <dbReference type="ARBA" id="ARBA00022679"/>
    </source>
</evidence>
<comment type="caution">
    <text evidence="7">The sequence shown here is derived from an EMBL/GenBank/DDBJ whole genome shotgun (WGS) entry which is preliminary data.</text>
</comment>
<comment type="similarity">
    <text evidence="2 6">Belongs to the FPP/GGPP synthase family.</text>
</comment>
<dbReference type="PROSITE" id="PS00723">
    <property type="entry name" value="POLYPRENYL_SYNTHASE_1"/>
    <property type="match status" value="1"/>
</dbReference>
<name>A0ABN3PI92_9MICO</name>
<evidence type="ECO:0000313" key="7">
    <source>
        <dbReference type="EMBL" id="GAA2586825.1"/>
    </source>
</evidence>
<evidence type="ECO:0000256" key="6">
    <source>
        <dbReference type="RuleBase" id="RU004466"/>
    </source>
</evidence>
<dbReference type="PANTHER" id="PTHR12001:SF85">
    <property type="entry name" value="SHORT CHAIN ISOPRENYL DIPHOSPHATE SYNTHASE"/>
    <property type="match status" value="1"/>
</dbReference>
<accession>A0ABN3PI92</accession>
<comment type="cofactor">
    <cofactor evidence="1">
        <name>Mg(2+)</name>
        <dbReference type="ChEBI" id="CHEBI:18420"/>
    </cofactor>
</comment>
<gene>
    <name evidence="7" type="ORF">GCM10009862_27370</name>
</gene>
<keyword evidence="5" id="KW-0460">Magnesium</keyword>
<dbReference type="InterPro" id="IPR033749">
    <property type="entry name" value="Polyprenyl_synt_CS"/>
</dbReference>
<evidence type="ECO:0000256" key="2">
    <source>
        <dbReference type="ARBA" id="ARBA00006706"/>
    </source>
</evidence>
<proteinExistence type="inferred from homology"/>